<dbReference type="Gene3D" id="2.40.30.20">
    <property type="match status" value="2"/>
</dbReference>
<dbReference type="PANTHER" id="PTHR21098:SF0">
    <property type="entry name" value="RIBOFLAVIN SYNTHASE"/>
    <property type="match status" value="1"/>
</dbReference>
<evidence type="ECO:0000313" key="10">
    <source>
        <dbReference type="EMBL" id="CAF9922036.1"/>
    </source>
</evidence>
<evidence type="ECO:0000256" key="2">
    <source>
        <dbReference type="ARBA" id="ARBA00004887"/>
    </source>
</evidence>
<evidence type="ECO:0000256" key="1">
    <source>
        <dbReference type="ARBA" id="ARBA00002803"/>
    </source>
</evidence>
<evidence type="ECO:0000256" key="5">
    <source>
        <dbReference type="ARBA" id="ARBA00022619"/>
    </source>
</evidence>
<dbReference type="PIRSF" id="PIRSF000498">
    <property type="entry name" value="Riboflavin_syn_A"/>
    <property type="match status" value="1"/>
</dbReference>
<feature type="repeat" description="Lumazine-binding" evidence="8">
    <location>
        <begin position="116"/>
        <end position="219"/>
    </location>
</feature>
<evidence type="ECO:0000256" key="4">
    <source>
        <dbReference type="ARBA" id="ARBA00013950"/>
    </source>
</evidence>
<evidence type="ECO:0000256" key="3">
    <source>
        <dbReference type="ARBA" id="ARBA00012827"/>
    </source>
</evidence>
<keyword evidence="6" id="KW-0808">Transferase</keyword>
<comment type="caution">
    <text evidence="10">The sequence shown here is derived from an EMBL/GenBank/DDBJ whole genome shotgun (WGS) entry which is preliminary data.</text>
</comment>
<sequence length="243" mass="26049">MFTGLIEEMGTISTLLSLDSTSTGGKGTSLTITSCPLILSDAKLGDSISCNGTCLTITELLPGPAQDESTSASPTAFKVSIAPETLRRTNLGKLKEGMKLNLERATRADTRMGGHYVQGHVDAVAVIREVREDGNAVVYRFSPRDGDGEGMHSILKYIVEKGYVAIDGTSLTVTAEGRDWWEVMLIPYTRERIVMGTKGVGDLVNVEVDMVGKYVEKSVRAYFEQGGEGLPGLEAAVGRIVAK</sequence>
<dbReference type="Pfam" id="PF00677">
    <property type="entry name" value="Lum_binding"/>
    <property type="match status" value="2"/>
</dbReference>
<dbReference type="Proteomes" id="UP000664169">
    <property type="component" value="Unassembled WGS sequence"/>
</dbReference>
<feature type="domain" description="Lumazine-binding" evidence="9">
    <location>
        <begin position="1"/>
        <end position="115"/>
    </location>
</feature>
<dbReference type="GO" id="GO:0004746">
    <property type="term" value="F:riboflavin synthase activity"/>
    <property type="evidence" value="ECO:0007669"/>
    <property type="project" value="UniProtKB-EC"/>
</dbReference>
<feature type="repeat" description="Lumazine-binding" evidence="8">
    <location>
        <begin position="1"/>
        <end position="115"/>
    </location>
</feature>
<comment type="pathway">
    <text evidence="2">Cofactor biosynthesis; riboflavin biosynthesis; riboflavin from 2-hydroxy-3-oxobutyl phosphate and 5-amino-6-(D-ribitylamino)uracil: step 2/2.</text>
</comment>
<dbReference type="EC" id="2.5.1.9" evidence="3"/>
<dbReference type="SUPFAM" id="SSF63380">
    <property type="entry name" value="Riboflavin synthase domain-like"/>
    <property type="match status" value="2"/>
</dbReference>
<evidence type="ECO:0000313" key="11">
    <source>
        <dbReference type="Proteomes" id="UP000664169"/>
    </source>
</evidence>
<dbReference type="GO" id="GO:0009231">
    <property type="term" value="P:riboflavin biosynthetic process"/>
    <property type="evidence" value="ECO:0007669"/>
    <property type="project" value="UniProtKB-KW"/>
</dbReference>
<feature type="domain" description="Lumazine-binding" evidence="9">
    <location>
        <begin position="116"/>
        <end position="219"/>
    </location>
</feature>
<protein>
    <recommendedName>
        <fullName evidence="4">Riboflavin synthase</fullName>
        <ecNumber evidence="3">2.5.1.9</ecNumber>
    </recommendedName>
</protein>
<dbReference type="FunFam" id="2.40.30.20:FF:000004">
    <property type="entry name" value="Riboflavin synthase, alpha subunit"/>
    <property type="match status" value="1"/>
</dbReference>
<keyword evidence="11" id="KW-1185">Reference proteome</keyword>
<gene>
    <name evidence="10" type="ORF">GOMPHAMPRED_002473</name>
</gene>
<dbReference type="InterPro" id="IPR001783">
    <property type="entry name" value="Lumazine-bd"/>
</dbReference>
<name>A0A8H3FCB2_9LECA</name>
<comment type="function">
    <text evidence="1">Catalyzes the dismutation of two molecules of 6,7-dimethyl-8-ribityllumazine, resulting in the formation of riboflavin and 5-amino-6-(D-ribitylamino)uracil.</text>
</comment>
<dbReference type="InterPro" id="IPR026017">
    <property type="entry name" value="Lumazine-bd_dom"/>
</dbReference>
<dbReference type="PROSITE" id="PS51177">
    <property type="entry name" value="LUMAZINE_BIND"/>
    <property type="match status" value="2"/>
</dbReference>
<dbReference type="InterPro" id="IPR023366">
    <property type="entry name" value="ATP_synth_asu-like_sf"/>
</dbReference>
<dbReference type="CDD" id="cd00402">
    <property type="entry name" value="Riboflavin_synthase_like"/>
    <property type="match status" value="1"/>
</dbReference>
<proteinExistence type="predicted"/>
<keyword evidence="5" id="KW-0686">Riboflavin biosynthesis</keyword>
<organism evidence="10 11">
    <name type="scientific">Gomphillus americanus</name>
    <dbReference type="NCBI Taxonomy" id="1940652"/>
    <lineage>
        <taxon>Eukaryota</taxon>
        <taxon>Fungi</taxon>
        <taxon>Dikarya</taxon>
        <taxon>Ascomycota</taxon>
        <taxon>Pezizomycotina</taxon>
        <taxon>Lecanoromycetes</taxon>
        <taxon>OSLEUM clade</taxon>
        <taxon>Ostropomycetidae</taxon>
        <taxon>Ostropales</taxon>
        <taxon>Graphidaceae</taxon>
        <taxon>Gomphilloideae</taxon>
        <taxon>Gomphillus</taxon>
    </lineage>
</organism>
<dbReference type="EMBL" id="CAJPDQ010000017">
    <property type="protein sequence ID" value="CAF9922036.1"/>
    <property type="molecule type" value="Genomic_DNA"/>
</dbReference>
<dbReference type="OrthoDB" id="10258924at2759"/>
<evidence type="ECO:0000259" key="9">
    <source>
        <dbReference type="PROSITE" id="PS51177"/>
    </source>
</evidence>
<accession>A0A8H3FCB2</accession>
<evidence type="ECO:0000256" key="7">
    <source>
        <dbReference type="ARBA" id="ARBA00022737"/>
    </source>
</evidence>
<dbReference type="InterPro" id="IPR017938">
    <property type="entry name" value="Riboflavin_synthase-like_b-brl"/>
</dbReference>
<dbReference type="NCBIfam" id="NF006767">
    <property type="entry name" value="PRK09289.1"/>
    <property type="match status" value="1"/>
</dbReference>
<dbReference type="AlphaFoldDB" id="A0A8H3FCB2"/>
<keyword evidence="7" id="KW-0677">Repeat</keyword>
<evidence type="ECO:0000256" key="8">
    <source>
        <dbReference type="PROSITE-ProRule" id="PRU00524"/>
    </source>
</evidence>
<dbReference type="PANTHER" id="PTHR21098">
    <property type="entry name" value="RIBOFLAVIN SYNTHASE ALPHA CHAIN"/>
    <property type="match status" value="1"/>
</dbReference>
<dbReference type="NCBIfam" id="TIGR00187">
    <property type="entry name" value="ribE"/>
    <property type="match status" value="1"/>
</dbReference>
<evidence type="ECO:0000256" key="6">
    <source>
        <dbReference type="ARBA" id="ARBA00022679"/>
    </source>
</evidence>
<reference evidence="10" key="1">
    <citation type="submission" date="2021-03" db="EMBL/GenBank/DDBJ databases">
        <authorList>
            <person name="Tagirdzhanova G."/>
        </authorList>
    </citation>
    <scope>NUCLEOTIDE SEQUENCE</scope>
</reference>